<keyword evidence="1" id="KW-1133">Transmembrane helix</keyword>
<feature type="transmembrane region" description="Helical" evidence="1">
    <location>
        <begin position="173"/>
        <end position="198"/>
    </location>
</feature>
<dbReference type="EMBL" id="ACJM01000006">
    <property type="protein sequence ID" value="EEG77663.1"/>
    <property type="molecule type" value="Genomic_DNA"/>
</dbReference>
<reference evidence="2 3" key="1">
    <citation type="submission" date="2009-02" db="EMBL/GenBank/DDBJ databases">
        <title>Sequencing of the draft genome and assembly of Dethiobacter alkaliphilus AHT 1.</title>
        <authorList>
            <consortium name="US DOE Joint Genome Institute (JGI-PGF)"/>
            <person name="Lucas S."/>
            <person name="Copeland A."/>
            <person name="Lapidus A."/>
            <person name="Glavina del Rio T."/>
            <person name="Dalin E."/>
            <person name="Tice H."/>
            <person name="Bruce D."/>
            <person name="Goodwin L."/>
            <person name="Pitluck S."/>
            <person name="Larimer F."/>
            <person name="Land M.L."/>
            <person name="Hauser L."/>
            <person name="Muyzer G."/>
        </authorList>
    </citation>
    <scope>NUCLEOTIDE SEQUENCE [LARGE SCALE GENOMIC DNA]</scope>
    <source>
        <strain evidence="2 3">AHT 1</strain>
    </source>
</reference>
<dbReference type="STRING" id="555088.DealDRAFT_1383"/>
<feature type="transmembrane region" description="Helical" evidence="1">
    <location>
        <begin position="20"/>
        <end position="47"/>
    </location>
</feature>
<keyword evidence="1" id="KW-0472">Membrane</keyword>
<comment type="caution">
    <text evidence="2">The sequence shown here is derived from an EMBL/GenBank/DDBJ whole genome shotgun (WGS) entry which is preliminary data.</text>
</comment>
<dbReference type="RefSeq" id="WP_008516092.1">
    <property type="nucleotide sequence ID" value="NZ_ACJM01000006.1"/>
</dbReference>
<gene>
    <name evidence="2" type="ORF">DealDRAFT_1383</name>
</gene>
<organism evidence="2 3">
    <name type="scientific">Dethiobacter alkaliphilus AHT 1</name>
    <dbReference type="NCBI Taxonomy" id="555088"/>
    <lineage>
        <taxon>Bacteria</taxon>
        <taxon>Bacillati</taxon>
        <taxon>Bacillota</taxon>
        <taxon>Dethiobacteria</taxon>
        <taxon>Dethiobacterales</taxon>
        <taxon>Dethiobacteraceae</taxon>
        <taxon>Dethiobacter</taxon>
    </lineage>
</organism>
<dbReference type="AlphaFoldDB" id="C0GFX4"/>
<name>C0GFX4_DETAL</name>
<evidence type="ECO:0000256" key="1">
    <source>
        <dbReference type="SAM" id="Phobius"/>
    </source>
</evidence>
<feature type="transmembrane region" description="Helical" evidence="1">
    <location>
        <begin position="92"/>
        <end position="114"/>
    </location>
</feature>
<keyword evidence="1 2" id="KW-0812">Transmembrane</keyword>
<dbReference type="Proteomes" id="UP000006443">
    <property type="component" value="Unassembled WGS sequence"/>
</dbReference>
<dbReference type="eggNOG" id="COG4232">
    <property type="taxonomic scope" value="Bacteria"/>
</dbReference>
<evidence type="ECO:0000313" key="2">
    <source>
        <dbReference type="EMBL" id="EEG77663.1"/>
    </source>
</evidence>
<feature type="transmembrane region" description="Helical" evidence="1">
    <location>
        <begin position="59"/>
        <end position="86"/>
    </location>
</feature>
<accession>C0GFX4</accession>
<dbReference type="InterPro" id="IPR051790">
    <property type="entry name" value="Cytochrome_c-biogenesis_DsbD"/>
</dbReference>
<evidence type="ECO:0000313" key="3">
    <source>
        <dbReference type="Proteomes" id="UP000006443"/>
    </source>
</evidence>
<dbReference type="PANTHER" id="PTHR31272">
    <property type="entry name" value="CYTOCHROME C-TYPE BIOGENESIS PROTEIN HI_1454-RELATED"/>
    <property type="match status" value="1"/>
</dbReference>
<dbReference type="OrthoDB" id="9809733at2"/>
<feature type="transmembrane region" description="Helical" evidence="1">
    <location>
        <begin position="135"/>
        <end position="153"/>
    </location>
</feature>
<keyword evidence="3" id="KW-1185">Reference proteome</keyword>
<proteinExistence type="predicted"/>
<protein>
    <submittedName>
        <fullName evidence="2">Cytochrome c biogenesis protein transmembrane region</fullName>
    </submittedName>
</protein>
<sequence length="247" mass="26892">MEQLFHNLLDAITSSAGIHPLFVLLPLAAGFIAFFNPCMLGIVPILAHRAQHWQQAKKIALLGHISVFSGGFLLSLAGWTVVFTAFLRLAGLWAGLWPKALGVVYLGLALYLLGLRVPRKLLPQAVGFYQRPKPLHPYVATAFLGALFGAVPSPCTTPLVMGVTTMVVPNLGFSTGLLVVLLYGLGHTIPLVLIALLSNRFKITTRLRHVHGVFRTAMALLLFALAIYFFLYQAPMLPVDIHGPTLH</sequence>
<dbReference type="PANTHER" id="PTHR31272:SF9">
    <property type="entry name" value="BLL1027 PROTEIN"/>
    <property type="match status" value="1"/>
</dbReference>
<feature type="transmembrane region" description="Helical" evidence="1">
    <location>
        <begin position="210"/>
        <end position="231"/>
    </location>
</feature>